<dbReference type="InterPro" id="IPR037140">
    <property type="entry name" value="VHL_beta_dom_sf"/>
</dbReference>
<dbReference type="Proteomes" id="UP000076580">
    <property type="component" value="Chromosome 01"/>
</dbReference>
<dbReference type="GeneID" id="63715291"/>
<dbReference type="GO" id="GO:0008239">
    <property type="term" value="F:dipeptidyl-peptidase activity"/>
    <property type="evidence" value="ECO:0007669"/>
    <property type="project" value="UniProtKB-EC"/>
</dbReference>
<dbReference type="SUPFAM" id="SSF53474">
    <property type="entry name" value="alpha/beta-Hydrolases"/>
    <property type="match status" value="1"/>
</dbReference>
<dbReference type="InterPro" id="IPR024053">
    <property type="entry name" value="VHL_beta_dom"/>
</dbReference>
<dbReference type="SUPFAM" id="SSF82171">
    <property type="entry name" value="DPP6 N-terminal domain-like"/>
    <property type="match status" value="1"/>
</dbReference>
<dbReference type="Pfam" id="PF01847">
    <property type="entry name" value="VHL"/>
    <property type="match status" value="1"/>
</dbReference>
<keyword evidence="5" id="KW-0378">Hydrolase</keyword>
<evidence type="ECO:0000256" key="6">
    <source>
        <dbReference type="ARBA" id="ARBA00022825"/>
    </source>
</evidence>
<dbReference type="GO" id="GO:0008236">
    <property type="term" value="F:serine-type peptidase activity"/>
    <property type="evidence" value="ECO:0007669"/>
    <property type="project" value="UniProtKB-KW"/>
</dbReference>
<keyword evidence="5" id="KW-0031">Aminopeptidase</keyword>
<evidence type="ECO:0000313" key="11">
    <source>
        <dbReference type="EMBL" id="KYK61506.1"/>
    </source>
</evidence>
<comment type="similarity">
    <text evidence="2">Belongs to the peptidase S9B family.</text>
</comment>
<dbReference type="EC" id="3.4.14.5" evidence="3"/>
<name>A0A151GWM3_DRECN</name>
<dbReference type="InterPro" id="IPR029058">
    <property type="entry name" value="AB_hydrolase_fold"/>
</dbReference>
<evidence type="ECO:0000256" key="4">
    <source>
        <dbReference type="ARBA" id="ARBA00014118"/>
    </source>
</evidence>
<dbReference type="InParanoid" id="A0A151GWM3"/>
<evidence type="ECO:0000259" key="10">
    <source>
        <dbReference type="Pfam" id="PF01847"/>
    </source>
</evidence>
<dbReference type="Pfam" id="PF00930">
    <property type="entry name" value="DPPIV_N"/>
    <property type="match status" value="1"/>
</dbReference>
<feature type="domain" description="Peptidase S9 prolyl oligopeptidase catalytic" evidence="8">
    <location>
        <begin position="616"/>
        <end position="807"/>
    </location>
</feature>
<dbReference type="GO" id="GO:0006508">
    <property type="term" value="P:proteolysis"/>
    <property type="evidence" value="ECO:0007669"/>
    <property type="project" value="InterPro"/>
</dbReference>
<organism evidence="11 12">
    <name type="scientific">Drechmeria coniospora</name>
    <name type="common">Nematophagous fungus</name>
    <name type="synonym">Meria coniospora</name>
    <dbReference type="NCBI Taxonomy" id="98403"/>
    <lineage>
        <taxon>Eukaryota</taxon>
        <taxon>Fungi</taxon>
        <taxon>Dikarya</taxon>
        <taxon>Ascomycota</taxon>
        <taxon>Pezizomycotina</taxon>
        <taxon>Sordariomycetes</taxon>
        <taxon>Hypocreomycetidae</taxon>
        <taxon>Hypocreales</taxon>
        <taxon>Ophiocordycipitaceae</taxon>
        <taxon>Drechmeria</taxon>
    </lineage>
</organism>
<keyword evidence="6" id="KW-0720">Serine protease</keyword>
<keyword evidence="5" id="KW-0645">Protease</keyword>
<evidence type="ECO:0000256" key="2">
    <source>
        <dbReference type="ARBA" id="ARBA00006150"/>
    </source>
</evidence>
<protein>
    <recommendedName>
        <fullName evidence="4">Probable dipeptidyl-aminopeptidase B</fullName>
        <ecNumber evidence="3">3.4.14.5</ecNumber>
    </recommendedName>
</protein>
<comment type="caution">
    <text evidence="11">The sequence shown here is derived from an EMBL/GenBank/DDBJ whole genome shotgun (WGS) entry which is preliminary data.</text>
</comment>
<evidence type="ECO:0000256" key="3">
    <source>
        <dbReference type="ARBA" id="ARBA00012062"/>
    </source>
</evidence>
<reference evidence="11 12" key="1">
    <citation type="journal article" date="2016" name="Sci. Rep.">
        <title>Insights into Adaptations to a Near-Obligate Nematode Endoparasitic Lifestyle from the Finished Genome of Drechmeria coniospora.</title>
        <authorList>
            <person name="Zhang L."/>
            <person name="Zhou Z."/>
            <person name="Guo Q."/>
            <person name="Fokkens L."/>
            <person name="Miskei M."/>
            <person name="Pocsi I."/>
            <person name="Zhang W."/>
            <person name="Chen M."/>
            <person name="Wang L."/>
            <person name="Sun Y."/>
            <person name="Donzelli B.G."/>
            <person name="Gibson D.M."/>
            <person name="Nelson D.R."/>
            <person name="Luo J.G."/>
            <person name="Rep M."/>
            <person name="Liu H."/>
            <person name="Yang S."/>
            <person name="Wang J."/>
            <person name="Krasnoff S.B."/>
            <person name="Xu Y."/>
            <person name="Molnar I."/>
            <person name="Lin M."/>
        </authorList>
    </citation>
    <scope>NUCLEOTIDE SEQUENCE [LARGE SCALE GENOMIC DNA]</scope>
    <source>
        <strain evidence="11 12">ARSEF 6962</strain>
    </source>
</reference>
<evidence type="ECO:0000259" key="8">
    <source>
        <dbReference type="Pfam" id="PF00326"/>
    </source>
</evidence>
<evidence type="ECO:0000256" key="5">
    <source>
        <dbReference type="ARBA" id="ARBA00022438"/>
    </source>
</evidence>
<gene>
    <name evidence="11" type="ORF">DCS_02648</name>
</gene>
<keyword evidence="7" id="KW-0325">Glycoprotein</keyword>
<evidence type="ECO:0000256" key="1">
    <source>
        <dbReference type="ARBA" id="ARBA00001257"/>
    </source>
</evidence>
<dbReference type="AlphaFoldDB" id="A0A151GWM3"/>
<dbReference type="InterPro" id="IPR002469">
    <property type="entry name" value="Peptidase_S9B_N"/>
</dbReference>
<dbReference type="STRING" id="98403.A0A151GWM3"/>
<evidence type="ECO:0000256" key="7">
    <source>
        <dbReference type="ARBA" id="ARBA00023180"/>
    </source>
</evidence>
<dbReference type="Gene3D" id="2.140.10.30">
    <property type="entry name" value="Dipeptidylpeptidase IV, N-terminal domain"/>
    <property type="match status" value="1"/>
</dbReference>
<dbReference type="RefSeq" id="XP_040660858.1">
    <property type="nucleotide sequence ID" value="XM_040799975.1"/>
</dbReference>
<dbReference type="InterPro" id="IPR050278">
    <property type="entry name" value="Serine_Prot_S9B/DPPIV"/>
</dbReference>
<dbReference type="PANTHER" id="PTHR11731:SF118">
    <property type="entry name" value="BLR1971 PROTEIN"/>
    <property type="match status" value="1"/>
</dbReference>
<evidence type="ECO:0000313" key="12">
    <source>
        <dbReference type="Proteomes" id="UP000076580"/>
    </source>
</evidence>
<dbReference type="GO" id="GO:0004177">
    <property type="term" value="F:aminopeptidase activity"/>
    <property type="evidence" value="ECO:0007669"/>
    <property type="project" value="UniProtKB-KW"/>
</dbReference>
<evidence type="ECO:0000259" key="9">
    <source>
        <dbReference type="Pfam" id="PF00930"/>
    </source>
</evidence>
<comment type="catalytic activity">
    <reaction evidence="1">
        <text>Release of an N-terminal dipeptide, Xaa-Yaa-|-Zaa-, from a polypeptide, preferentially when Yaa is Pro, provided Zaa is neither Pro nor hydroxyproline.</text>
        <dbReference type="EC" id="3.4.14.5"/>
    </reaction>
</comment>
<keyword evidence="12" id="KW-1185">Reference proteome</keyword>
<dbReference type="EMBL" id="LAYC01000001">
    <property type="protein sequence ID" value="KYK61506.1"/>
    <property type="molecule type" value="Genomic_DNA"/>
</dbReference>
<dbReference type="PANTHER" id="PTHR11731">
    <property type="entry name" value="PROTEASE FAMILY S9B,C DIPEPTIDYL-PEPTIDASE IV-RELATED"/>
    <property type="match status" value="1"/>
</dbReference>
<accession>A0A151GWM3</accession>
<proteinExistence type="inferred from homology"/>
<dbReference type="InterPro" id="IPR001375">
    <property type="entry name" value="Peptidase_S9_cat"/>
</dbReference>
<dbReference type="Pfam" id="PF00326">
    <property type="entry name" value="Peptidase_S9"/>
    <property type="match status" value="1"/>
</dbReference>
<feature type="domain" description="Dipeptidylpeptidase IV N-terminal" evidence="9">
    <location>
        <begin position="252"/>
        <end position="529"/>
    </location>
</feature>
<dbReference type="Gene3D" id="3.40.50.1820">
    <property type="entry name" value="alpha/beta hydrolase"/>
    <property type="match status" value="1"/>
</dbReference>
<dbReference type="Gene3D" id="2.60.40.780">
    <property type="entry name" value="von Hippel-Lindau disease tumour suppressor, beta domain"/>
    <property type="match status" value="1"/>
</dbReference>
<feature type="domain" description="von Hippel-Lindau disease tumour suppressor beta" evidence="10">
    <location>
        <begin position="146"/>
        <end position="200"/>
    </location>
</feature>
<sequence length="808" mass="91469">MHVILSRRIKSTAEMECSLQEFEKSCVRRAIVSPHWLSGSDSVFWYRREGRIGEFQFILVDCERELCRTAFDHAGLASELGKYSKEQINPGNLPFSWINVPVNAAWVRFQFDGQTWQYTDDGKLEVWQGGFDPGSFDYGCEEFPSPYSRQASDITFINNTADAISCYWISNSGDPQHYGSIQPDQSKTISSYVGHLWRLSVDDSEKRVACTVKNGPCTVTIGESPLGLALRWETALAGQESPQAPSTGPKPFIRNFNLWCRSSDGAEKQISFDGNADNEFKDMYPSPNGRHVVVKQCRPPSKQSLLYMVDSSPKDQLRPALISEEYLRPGDNVEHQRPRLFDLEANREILVDDALFRNPFSLTNVGWSGDGRRYRFLFNQRGHQSLRLLEIIMNGTVTVLVEESSKTFVDYANKLFYKLLPSSNEILWASERDGWNHLYLFTLDDGTLKNQVTKGPWVVRSVEHIDEEKRRIWFRAFGIEPGQDPYYAHLASVAFDGSDLRVLSKGDGTHTWTWGPKKRFLLDSWSRVDSLPQAVVREARTGKRVVSLQQVVPHADWMPPERFAAPGRDGKTSIYGIIIRPSDFHGATKYPVIEYIYAGPQGFNTPKAFQDLTRLRRVANQGYVLVCMDGMGTNWRSKAFHDVCYKDLKDGGFADRIAWIRSAAESRPWMDLSRVGCYGVSAGGQNAAAAVIHHGGFYKAAFASAGCHDNRMDKLWWNEMWMGYPVDASYEDSSNMTHAHKLSGALMLAVGELDKNVDPASTLRLASALIEADKDFDLVFVPGGSHHVHTMTFVMRKQDAFFRKHLKK</sequence>